<proteinExistence type="predicted"/>
<evidence type="ECO:0000313" key="2">
    <source>
        <dbReference type="EMBL" id="RHZ86676.1"/>
    </source>
</evidence>
<organism evidence="2 3">
    <name type="scientific">Diversispora epigaea</name>
    <dbReference type="NCBI Taxonomy" id="1348612"/>
    <lineage>
        <taxon>Eukaryota</taxon>
        <taxon>Fungi</taxon>
        <taxon>Fungi incertae sedis</taxon>
        <taxon>Mucoromycota</taxon>
        <taxon>Glomeromycotina</taxon>
        <taxon>Glomeromycetes</taxon>
        <taxon>Diversisporales</taxon>
        <taxon>Diversisporaceae</taxon>
        <taxon>Diversispora</taxon>
    </lineage>
</organism>
<dbReference type="AlphaFoldDB" id="A0A397JL25"/>
<accession>A0A397JL25</accession>
<dbReference type="Proteomes" id="UP000266861">
    <property type="component" value="Unassembled WGS sequence"/>
</dbReference>
<sequence length="192" mass="22137">MKTLTLHHTEMETKNLTVNIAKLKKKCANIKAKNNEVKVKNIEIKIKNTRLKQTLKEHESRFIKLKCNVSLIKKQNLQNKDANILQVPSKTFVTSLPQDIIGNDLAKTLKFVKTIYKKSINLKLLHEVEIIVDILKKQAQKGITSFTINLHLSCDIKTINIVNDQDSKLLYITETINNISWEQKNIKILLKI</sequence>
<dbReference type="EMBL" id="PQFF01000045">
    <property type="protein sequence ID" value="RHZ86676.1"/>
    <property type="molecule type" value="Genomic_DNA"/>
</dbReference>
<comment type="caution">
    <text evidence="2">The sequence shown here is derived from an EMBL/GenBank/DDBJ whole genome shotgun (WGS) entry which is preliminary data.</text>
</comment>
<keyword evidence="1" id="KW-0175">Coiled coil</keyword>
<feature type="coiled-coil region" evidence="1">
    <location>
        <begin position="13"/>
        <end position="68"/>
    </location>
</feature>
<name>A0A397JL25_9GLOM</name>
<reference evidence="2 3" key="1">
    <citation type="submission" date="2018-08" db="EMBL/GenBank/DDBJ databases">
        <title>Genome and evolution of the arbuscular mycorrhizal fungus Diversispora epigaea (formerly Glomus versiforme) and its bacterial endosymbionts.</title>
        <authorList>
            <person name="Sun X."/>
            <person name="Fei Z."/>
            <person name="Harrison M."/>
        </authorList>
    </citation>
    <scope>NUCLEOTIDE SEQUENCE [LARGE SCALE GENOMIC DNA]</scope>
    <source>
        <strain evidence="2 3">IT104</strain>
    </source>
</reference>
<gene>
    <name evidence="2" type="ORF">Glove_48g69</name>
</gene>
<keyword evidence="3" id="KW-1185">Reference proteome</keyword>
<evidence type="ECO:0000313" key="3">
    <source>
        <dbReference type="Proteomes" id="UP000266861"/>
    </source>
</evidence>
<protein>
    <submittedName>
        <fullName evidence="2">Uncharacterized protein</fullName>
    </submittedName>
</protein>
<evidence type="ECO:0000256" key="1">
    <source>
        <dbReference type="SAM" id="Coils"/>
    </source>
</evidence>